<comment type="caution">
    <text evidence="1">The sequence shown here is derived from an EMBL/GenBank/DDBJ whole genome shotgun (WGS) entry which is preliminary data.</text>
</comment>
<organism evidence="1 2">
    <name type="scientific">Sphingomonas alba</name>
    <dbReference type="NCBI Taxonomy" id="2908208"/>
    <lineage>
        <taxon>Bacteria</taxon>
        <taxon>Pseudomonadati</taxon>
        <taxon>Pseudomonadota</taxon>
        <taxon>Alphaproteobacteria</taxon>
        <taxon>Sphingomonadales</taxon>
        <taxon>Sphingomonadaceae</taxon>
        <taxon>Sphingomonas</taxon>
    </lineage>
</organism>
<evidence type="ECO:0000313" key="1">
    <source>
        <dbReference type="EMBL" id="MCL6684616.1"/>
    </source>
</evidence>
<reference evidence="1" key="1">
    <citation type="submission" date="2022-05" db="EMBL/GenBank/DDBJ databases">
        <authorList>
            <person name="Jo J.-H."/>
            <person name="Im W.-T."/>
        </authorList>
    </citation>
    <scope>NUCLEOTIDE SEQUENCE</scope>
    <source>
        <strain evidence="1">SE158</strain>
    </source>
</reference>
<accession>A0ABT0RPN7</accession>
<dbReference type="EMBL" id="JAMGBD010000002">
    <property type="protein sequence ID" value="MCL6684616.1"/>
    <property type="molecule type" value="Genomic_DNA"/>
</dbReference>
<keyword evidence="2" id="KW-1185">Reference proteome</keyword>
<dbReference type="RefSeq" id="WP_249849017.1">
    <property type="nucleotide sequence ID" value="NZ_JAMGBD010000002.1"/>
</dbReference>
<gene>
    <name evidence="1" type="ORF">LZ536_12015</name>
</gene>
<dbReference type="Proteomes" id="UP001165363">
    <property type="component" value="Unassembled WGS sequence"/>
</dbReference>
<protein>
    <submittedName>
        <fullName evidence="1">Uncharacterized protein</fullName>
    </submittedName>
</protein>
<evidence type="ECO:0000313" key="2">
    <source>
        <dbReference type="Proteomes" id="UP001165363"/>
    </source>
</evidence>
<name>A0ABT0RPN7_9SPHN</name>
<proteinExistence type="predicted"/>
<sequence length="213" mass="23114">MSSTLGFSSILGVRVGTFASIGSSSSIGGDRRALNCRRGNGRTDRNRAHQEGCKRRYQMTTSVRTKHCLSPFFPPIPVWRAMPVYIQAPCQLQFSAKNGAELVDAKPGLVESTTDSWEISPWEPRTRMERYSVHVSDEGMRMLGKIVGAIIGEKVAGRNRGAKGAILGAGVAAVARRGLGPLAGAMALGWGAKKLWDWRKGRSPRYPKDATPS</sequence>